<dbReference type="Proteomes" id="UP000237752">
    <property type="component" value="Unassembled WGS sequence"/>
</dbReference>
<dbReference type="CDD" id="cd09898">
    <property type="entry name" value="H3TH_53EXO"/>
    <property type="match status" value="1"/>
</dbReference>
<dbReference type="GO" id="GO:0033567">
    <property type="term" value="P:DNA replication, Okazaki fragment processing"/>
    <property type="evidence" value="ECO:0007669"/>
    <property type="project" value="InterPro"/>
</dbReference>
<evidence type="ECO:0000313" key="8">
    <source>
        <dbReference type="EMBL" id="PRZ42136.1"/>
    </source>
</evidence>
<organism evidence="8 9">
    <name type="scientific">Antricoccus suffuscus</name>
    <dbReference type="NCBI Taxonomy" id="1629062"/>
    <lineage>
        <taxon>Bacteria</taxon>
        <taxon>Bacillati</taxon>
        <taxon>Actinomycetota</taxon>
        <taxon>Actinomycetes</taxon>
        <taxon>Geodermatophilales</taxon>
        <taxon>Antricoccaceae</taxon>
        <taxon>Antricoccus</taxon>
    </lineage>
</organism>
<name>A0A2T1A0K5_9ACTN</name>
<dbReference type="AlphaFoldDB" id="A0A2T1A0K5"/>
<evidence type="ECO:0000259" key="7">
    <source>
        <dbReference type="SMART" id="SM00475"/>
    </source>
</evidence>
<dbReference type="GO" id="GO:0017108">
    <property type="term" value="F:5'-flap endonuclease activity"/>
    <property type="evidence" value="ECO:0007669"/>
    <property type="project" value="InterPro"/>
</dbReference>
<dbReference type="EMBL" id="PVUE01000006">
    <property type="protein sequence ID" value="PRZ42136.1"/>
    <property type="molecule type" value="Genomic_DNA"/>
</dbReference>
<comment type="caution">
    <text evidence="8">The sequence shown here is derived from an EMBL/GenBank/DDBJ whole genome shotgun (WGS) entry which is preliminary data.</text>
</comment>
<gene>
    <name evidence="8" type="ORF">CLV47_1066</name>
</gene>
<comment type="function">
    <text evidence="5">5'-3' exonuclease acting preferentially on double-stranded DNA.</text>
</comment>
<evidence type="ECO:0000256" key="3">
    <source>
        <dbReference type="ARBA" id="ARBA00022839"/>
    </source>
</evidence>
<dbReference type="SUPFAM" id="SSF88723">
    <property type="entry name" value="PIN domain-like"/>
    <property type="match status" value="1"/>
</dbReference>
<evidence type="ECO:0000256" key="2">
    <source>
        <dbReference type="ARBA" id="ARBA00022801"/>
    </source>
</evidence>
<evidence type="ECO:0000256" key="1">
    <source>
        <dbReference type="ARBA" id="ARBA00022722"/>
    </source>
</evidence>
<evidence type="ECO:0000256" key="4">
    <source>
        <dbReference type="ARBA" id="ARBA00023125"/>
    </source>
</evidence>
<evidence type="ECO:0000256" key="6">
    <source>
        <dbReference type="ARBA" id="ARBA00050026"/>
    </source>
</evidence>
<dbReference type="Pfam" id="PF01367">
    <property type="entry name" value="5_3_exonuc"/>
    <property type="match status" value="1"/>
</dbReference>
<dbReference type="OrthoDB" id="9806424at2"/>
<dbReference type="InterPro" id="IPR029060">
    <property type="entry name" value="PIN-like_dom_sf"/>
</dbReference>
<dbReference type="SMART" id="SM00279">
    <property type="entry name" value="HhH2"/>
    <property type="match status" value="1"/>
</dbReference>
<dbReference type="InterPro" id="IPR036279">
    <property type="entry name" value="5-3_exonuclease_C_sf"/>
</dbReference>
<dbReference type="PANTHER" id="PTHR42646">
    <property type="entry name" value="FLAP ENDONUCLEASE XNI"/>
    <property type="match status" value="1"/>
</dbReference>
<protein>
    <recommendedName>
        <fullName evidence="6">5'-3' exonuclease</fullName>
    </recommendedName>
</protein>
<reference evidence="8 9" key="1">
    <citation type="submission" date="2018-03" db="EMBL/GenBank/DDBJ databases">
        <title>Genomic Encyclopedia of Archaeal and Bacterial Type Strains, Phase II (KMG-II): from individual species to whole genera.</title>
        <authorList>
            <person name="Goeker M."/>
        </authorList>
    </citation>
    <scope>NUCLEOTIDE SEQUENCE [LARGE SCALE GENOMIC DNA]</scope>
    <source>
        <strain evidence="8 9">DSM 100065</strain>
    </source>
</reference>
<dbReference type="PANTHER" id="PTHR42646:SF2">
    <property type="entry name" value="5'-3' EXONUCLEASE FAMILY PROTEIN"/>
    <property type="match status" value="1"/>
</dbReference>
<dbReference type="GO" id="GO:0008409">
    <property type="term" value="F:5'-3' exonuclease activity"/>
    <property type="evidence" value="ECO:0007669"/>
    <property type="project" value="InterPro"/>
</dbReference>
<dbReference type="RefSeq" id="WP_106348828.1">
    <property type="nucleotide sequence ID" value="NZ_PVUE01000006.1"/>
</dbReference>
<keyword evidence="9" id="KW-1185">Reference proteome</keyword>
<dbReference type="InterPro" id="IPR002421">
    <property type="entry name" value="5-3_exonuclease"/>
</dbReference>
<dbReference type="Gene3D" id="3.40.50.1010">
    <property type="entry name" value="5'-nuclease"/>
    <property type="match status" value="1"/>
</dbReference>
<dbReference type="InterPro" id="IPR020046">
    <property type="entry name" value="5-3_exonucl_a-hlix_arch_N"/>
</dbReference>
<proteinExistence type="predicted"/>
<dbReference type="InterPro" id="IPR020045">
    <property type="entry name" value="DNA_polI_H3TH"/>
</dbReference>
<keyword evidence="4" id="KW-0238">DNA-binding</keyword>
<keyword evidence="3 8" id="KW-0269">Exonuclease</keyword>
<sequence>MLLDSASLYFRAYYGVPDTLKGPNGAPNNAIRGFLDMIARLVSDRRPDGLVACLDYDWRPAFRVEAIPSYKAHRVAEDGSDGAEEVPDDLSPQVPVIIETLAALGICTVGVEGFEADDVIGTLAQTLPGPIEAVTGDRDLFQLVDDDRGVRVVYTARGMSNLEVLTNPDLVAKYGVRGDQYVDFAVMRGDPSDGLPGVPGIGEKTAARLIEAYGDLAAIRAAAADPADKGPLKPKQRENLIASSDYLDVANRVVEVRGDLTIDIDPTLPTKPADPEALGVLGRTWGIESSLRRIADALQHGPSDRPPTQSGPI</sequence>
<dbReference type="CDD" id="cd09859">
    <property type="entry name" value="PIN_53EXO"/>
    <property type="match status" value="1"/>
</dbReference>
<dbReference type="GO" id="GO:0003677">
    <property type="term" value="F:DNA binding"/>
    <property type="evidence" value="ECO:0007669"/>
    <property type="project" value="UniProtKB-KW"/>
</dbReference>
<dbReference type="SMART" id="SM00475">
    <property type="entry name" value="53EXOc"/>
    <property type="match status" value="1"/>
</dbReference>
<accession>A0A2T1A0K5</accession>
<keyword evidence="1" id="KW-0540">Nuclease</keyword>
<dbReference type="SUPFAM" id="SSF47807">
    <property type="entry name" value="5' to 3' exonuclease, C-terminal subdomain"/>
    <property type="match status" value="1"/>
</dbReference>
<feature type="domain" description="5'-3' exonuclease" evidence="7">
    <location>
        <begin position="1"/>
        <end position="271"/>
    </location>
</feature>
<dbReference type="Gene3D" id="1.10.150.20">
    <property type="entry name" value="5' to 3' exonuclease, C-terminal subdomain"/>
    <property type="match status" value="1"/>
</dbReference>
<dbReference type="InterPro" id="IPR008918">
    <property type="entry name" value="HhH2"/>
</dbReference>
<evidence type="ECO:0000256" key="5">
    <source>
        <dbReference type="ARBA" id="ARBA00049957"/>
    </source>
</evidence>
<keyword evidence="2" id="KW-0378">Hydrolase</keyword>
<dbReference type="InterPro" id="IPR038969">
    <property type="entry name" value="FEN"/>
</dbReference>
<evidence type="ECO:0000313" key="9">
    <source>
        <dbReference type="Proteomes" id="UP000237752"/>
    </source>
</evidence>
<dbReference type="Pfam" id="PF02739">
    <property type="entry name" value="5_3_exonuc_N"/>
    <property type="match status" value="1"/>
</dbReference>